<dbReference type="GO" id="GO:0015288">
    <property type="term" value="F:porin activity"/>
    <property type="evidence" value="ECO:0007669"/>
    <property type="project" value="TreeGrafter"/>
</dbReference>
<keyword evidence="9" id="KW-0732">Signal</keyword>
<feature type="chain" id="PRO_5011634528" evidence="9">
    <location>
        <begin position="19"/>
        <end position="556"/>
    </location>
</feature>
<protein>
    <submittedName>
        <fullName evidence="10">Outer membrane protein TolC</fullName>
    </submittedName>
</protein>
<dbReference type="Gene3D" id="1.20.1600.10">
    <property type="entry name" value="Outer membrane efflux proteins (OEP)"/>
    <property type="match status" value="1"/>
</dbReference>
<comment type="similarity">
    <text evidence="2">Belongs to the outer membrane factor (OMF) (TC 1.B.17) family.</text>
</comment>
<evidence type="ECO:0000256" key="3">
    <source>
        <dbReference type="ARBA" id="ARBA00022448"/>
    </source>
</evidence>
<dbReference type="STRING" id="406100.SAMN04488052_10985"/>
<dbReference type="GO" id="GO:1990281">
    <property type="term" value="C:efflux pump complex"/>
    <property type="evidence" value="ECO:0007669"/>
    <property type="project" value="TreeGrafter"/>
</dbReference>
<sequence>MRLSAALPVALLATTALAPPTLPAEQPGDAAREYIDTRPVDPDTTAPDGTVEQLDRDPPREATGAELDLSLPLDWTGPEPVDDVPLSLSVEDAVLLTLENNRSLASERLQPAIAGTFEAVERAVFDPVIFGEISIGRDRVVQQFQEVDEPPEERRTETERIEGGLRQALPTGTELELSVRSDRADRSGVEEQYASRLGVTLTQALLQGGRIDSNLASLRQAEIDTLASVYELRGFAEALVAEVESAYWGYVLADEQVAIFEEALDVAEQQLEETRRRISVGDRPETDETAAQAEVALRRQGLIDVRSQRESARLSLLRLMNPPGATWDTTLEAQDEPDVIPLPLGEVRDHVQLGRGLRPDLNEARLQIRRGELEVVRTRDGMLPRLDFFVTLGKTGYADSFGDSWRDVDGPGYDFRAGIQVETPVFRRAEEAQQDRALFNREQAGEAVANLRQLVDLDVRNAWLEVERTREQVDAVAVTRRLQEEVLRAEQARFEVGETTALVVAQAQRDLLESQLEEVEAAISWRQAVTELHRQSGTLLLRRGIGMPGDEEVLTR</sequence>
<keyword evidence="4" id="KW-1134">Transmembrane beta strand</keyword>
<comment type="subcellular location">
    <subcellularLocation>
        <location evidence="1">Cell outer membrane</location>
    </subcellularLocation>
</comment>
<dbReference type="Pfam" id="PF02321">
    <property type="entry name" value="OEP"/>
    <property type="match status" value="2"/>
</dbReference>
<evidence type="ECO:0000256" key="2">
    <source>
        <dbReference type="ARBA" id="ARBA00007613"/>
    </source>
</evidence>
<evidence type="ECO:0000313" key="10">
    <source>
        <dbReference type="EMBL" id="SEP09608.1"/>
    </source>
</evidence>
<keyword evidence="7" id="KW-0998">Cell outer membrane</keyword>
<evidence type="ECO:0000256" key="1">
    <source>
        <dbReference type="ARBA" id="ARBA00004442"/>
    </source>
</evidence>
<reference evidence="10 11" key="1">
    <citation type="submission" date="2016-10" db="EMBL/GenBank/DDBJ databases">
        <authorList>
            <person name="de Groot N.N."/>
        </authorList>
    </citation>
    <scope>NUCLEOTIDE SEQUENCE [LARGE SCALE GENOMIC DNA]</scope>
    <source>
        <strain evidence="10 11">CGMCC 1.6291</strain>
    </source>
</reference>
<evidence type="ECO:0000256" key="5">
    <source>
        <dbReference type="ARBA" id="ARBA00022692"/>
    </source>
</evidence>
<organism evidence="10 11">
    <name type="scientific">Aquisalimonas asiatica</name>
    <dbReference type="NCBI Taxonomy" id="406100"/>
    <lineage>
        <taxon>Bacteria</taxon>
        <taxon>Pseudomonadati</taxon>
        <taxon>Pseudomonadota</taxon>
        <taxon>Gammaproteobacteria</taxon>
        <taxon>Chromatiales</taxon>
        <taxon>Ectothiorhodospiraceae</taxon>
        <taxon>Aquisalimonas</taxon>
    </lineage>
</organism>
<evidence type="ECO:0000256" key="9">
    <source>
        <dbReference type="SAM" id="SignalP"/>
    </source>
</evidence>
<dbReference type="GO" id="GO:0009279">
    <property type="term" value="C:cell outer membrane"/>
    <property type="evidence" value="ECO:0007669"/>
    <property type="project" value="UniProtKB-SubCell"/>
</dbReference>
<feature type="signal peptide" evidence="9">
    <location>
        <begin position="1"/>
        <end position="18"/>
    </location>
</feature>
<evidence type="ECO:0000256" key="4">
    <source>
        <dbReference type="ARBA" id="ARBA00022452"/>
    </source>
</evidence>
<gene>
    <name evidence="10" type="ORF">SAMN04488052_10985</name>
</gene>
<dbReference type="AlphaFoldDB" id="A0A1H8V4B5"/>
<name>A0A1H8V4B5_9GAMM</name>
<evidence type="ECO:0000313" key="11">
    <source>
        <dbReference type="Proteomes" id="UP000199657"/>
    </source>
</evidence>
<keyword evidence="6" id="KW-0472">Membrane</keyword>
<dbReference type="GO" id="GO:0015562">
    <property type="term" value="F:efflux transmembrane transporter activity"/>
    <property type="evidence" value="ECO:0007669"/>
    <property type="project" value="InterPro"/>
</dbReference>
<evidence type="ECO:0000256" key="6">
    <source>
        <dbReference type="ARBA" id="ARBA00023136"/>
    </source>
</evidence>
<evidence type="ECO:0000256" key="8">
    <source>
        <dbReference type="SAM" id="MobiDB-lite"/>
    </source>
</evidence>
<evidence type="ECO:0000256" key="7">
    <source>
        <dbReference type="ARBA" id="ARBA00023237"/>
    </source>
</evidence>
<dbReference type="PANTHER" id="PTHR30026">
    <property type="entry name" value="OUTER MEMBRANE PROTEIN TOLC"/>
    <property type="match status" value="1"/>
</dbReference>
<dbReference type="PANTHER" id="PTHR30026:SF23">
    <property type="entry name" value="TO APRF-PUTATIVE OUTER MEMBRANE EFFLUX PROTEIN OR SECRETED ALKALINE PHOSPHATASE-RELATED"/>
    <property type="match status" value="1"/>
</dbReference>
<dbReference type="OrthoDB" id="5778546at2"/>
<proteinExistence type="inferred from homology"/>
<keyword evidence="5" id="KW-0812">Transmembrane</keyword>
<dbReference type="RefSeq" id="WP_091645561.1">
    <property type="nucleotide sequence ID" value="NZ_FOEG01000009.1"/>
</dbReference>
<dbReference type="Proteomes" id="UP000199657">
    <property type="component" value="Unassembled WGS sequence"/>
</dbReference>
<keyword evidence="11" id="KW-1185">Reference proteome</keyword>
<dbReference type="EMBL" id="FOEG01000009">
    <property type="protein sequence ID" value="SEP09608.1"/>
    <property type="molecule type" value="Genomic_DNA"/>
</dbReference>
<accession>A0A1H8V4B5</accession>
<dbReference type="InterPro" id="IPR003423">
    <property type="entry name" value="OMP_efflux"/>
</dbReference>
<feature type="region of interest" description="Disordered" evidence="8">
    <location>
        <begin position="36"/>
        <end position="78"/>
    </location>
</feature>
<keyword evidence="3" id="KW-0813">Transport</keyword>
<dbReference type="InterPro" id="IPR051906">
    <property type="entry name" value="TolC-like"/>
</dbReference>
<dbReference type="SUPFAM" id="SSF56954">
    <property type="entry name" value="Outer membrane efflux proteins (OEP)"/>
    <property type="match status" value="1"/>
</dbReference>